<protein>
    <submittedName>
        <fullName evidence="3">Putative Hydrolase</fullName>
    </submittedName>
</protein>
<proteinExistence type="predicted"/>
<dbReference type="InterPro" id="IPR000073">
    <property type="entry name" value="AB_hydrolase_1"/>
</dbReference>
<accession>A0A7D9H6A2</accession>
<feature type="chain" id="PRO_5028257636" evidence="1">
    <location>
        <begin position="29"/>
        <end position="300"/>
    </location>
</feature>
<dbReference type="AlphaFoldDB" id="A0A7D9H6A2"/>
<dbReference type="PANTHER" id="PTHR43433:SF5">
    <property type="entry name" value="AB HYDROLASE-1 DOMAIN-CONTAINING PROTEIN"/>
    <property type="match status" value="1"/>
</dbReference>
<gene>
    <name evidence="3" type="ORF">JTBM06_V1_230006</name>
</gene>
<dbReference type="EMBL" id="LR633967">
    <property type="protein sequence ID" value="VUX56023.1"/>
    <property type="molecule type" value="Genomic_DNA"/>
</dbReference>
<dbReference type="SUPFAM" id="SSF53474">
    <property type="entry name" value="alpha/beta-Hydrolases"/>
    <property type="match status" value="1"/>
</dbReference>
<feature type="signal peptide" evidence="1">
    <location>
        <begin position="1"/>
        <end position="28"/>
    </location>
</feature>
<keyword evidence="1" id="KW-0732">Signal</keyword>
<dbReference type="PROSITE" id="PS51257">
    <property type="entry name" value="PROKAR_LIPOPROTEIN"/>
    <property type="match status" value="1"/>
</dbReference>
<feature type="domain" description="AB hydrolase-1" evidence="2">
    <location>
        <begin position="56"/>
        <end position="179"/>
    </location>
</feature>
<dbReference type="PANTHER" id="PTHR43433">
    <property type="entry name" value="HYDROLASE, ALPHA/BETA FOLD FAMILY PROTEIN"/>
    <property type="match status" value="1"/>
</dbReference>
<keyword evidence="3" id="KW-0378">Hydrolase</keyword>
<evidence type="ECO:0000313" key="3">
    <source>
        <dbReference type="EMBL" id="VUX56023.1"/>
    </source>
</evidence>
<reference evidence="3" key="1">
    <citation type="submission" date="2019-07" db="EMBL/GenBank/DDBJ databases">
        <authorList>
            <person name="Weber M."/>
            <person name="Kostadinov I."/>
            <person name="Kostadinov D I."/>
        </authorList>
    </citation>
    <scope>NUCLEOTIDE SEQUENCE</scope>
    <source>
        <strain evidence="3">Gfbio:sag-sample-m06:053724c1-46a9-4a36-b237-ea2bf867836b</strain>
    </source>
</reference>
<dbReference type="PRINTS" id="PR00111">
    <property type="entry name" value="ABHYDROLASE"/>
</dbReference>
<name>A0A7D9H6A2_9GAMM</name>
<evidence type="ECO:0000259" key="2">
    <source>
        <dbReference type="Pfam" id="PF00561"/>
    </source>
</evidence>
<dbReference type="Gene3D" id="3.40.50.1820">
    <property type="entry name" value="alpha/beta hydrolase"/>
    <property type="match status" value="1"/>
</dbReference>
<dbReference type="GO" id="GO:0016787">
    <property type="term" value="F:hydrolase activity"/>
    <property type="evidence" value="ECO:0007669"/>
    <property type="project" value="UniProtKB-KW"/>
</dbReference>
<organism evidence="3">
    <name type="scientific">uncultured Woeseiaceae bacterium</name>
    <dbReference type="NCBI Taxonomy" id="1983305"/>
    <lineage>
        <taxon>Bacteria</taxon>
        <taxon>Pseudomonadati</taxon>
        <taxon>Pseudomonadota</taxon>
        <taxon>Gammaproteobacteria</taxon>
        <taxon>Woeseiales</taxon>
        <taxon>Woeseiaceae</taxon>
        <taxon>environmental samples</taxon>
    </lineage>
</organism>
<evidence type="ECO:0000256" key="1">
    <source>
        <dbReference type="SAM" id="SignalP"/>
    </source>
</evidence>
<sequence length="300" mass="32590">MLLKFRISNLKHLANLALLSFLAGTACSTSNDASHSEYLALDEDSVHFEVAGQGFPLILVSGGSGMDSRQWGLIAPALAQTFRVIQYEPRGVGRSDNPTVKYSDSADLADLLDHLQLDRVGLIGVSSAGGFILEFSIQHPDRVAGVVAAAPFVPGFEFSDTMMARLNLFNQAAQQGREPFLDQMFADPHFIPAPLDPSVRNSAREIMADQFDKGAGFDPGFLLPLLPPLIEQLAYISSPVLLLAGELDHPEVLRRNKYLLTQIPLVEEKIIDQAGHNGPLENPGAFLSAMNSFLLVIARQ</sequence>
<dbReference type="InterPro" id="IPR029058">
    <property type="entry name" value="AB_hydrolase_fold"/>
</dbReference>
<dbReference type="InterPro" id="IPR050471">
    <property type="entry name" value="AB_hydrolase"/>
</dbReference>
<dbReference type="Pfam" id="PF00561">
    <property type="entry name" value="Abhydrolase_1"/>
    <property type="match status" value="1"/>
</dbReference>